<reference evidence="1 2" key="1">
    <citation type="journal article" date="2015" name="J Appl Environ Microbiol">
        <title>Complete Genome Sequence Analysis of Two Pseudomonas plecoglossicida Phages, Potential Therapeutic Agents.</title>
        <authorList>
            <person name="Kawato Y."/>
            <person name="Yasuike M."/>
            <person name="Nakamura Y."/>
            <person name="Shigenobu Y."/>
            <person name="Fujiwara A."/>
            <person name="Sano M."/>
            <person name="Nakai T."/>
        </authorList>
    </citation>
    <scope>NUCLEOTIDE SEQUENCE [LARGE SCALE GENOMIC DNA]</scope>
</reference>
<dbReference type="Proteomes" id="UP000201835">
    <property type="component" value="Segment"/>
</dbReference>
<name>V5YTF1_9CAUD</name>
<dbReference type="KEGG" id="vg:17825100"/>
<dbReference type="EMBL" id="AB775548">
    <property type="protein sequence ID" value="BAO20657.1"/>
    <property type="molecule type" value="Genomic_DNA"/>
</dbReference>
<dbReference type="RefSeq" id="YP_008873233.1">
    <property type="nucleotide sequence ID" value="NC_023006.1"/>
</dbReference>
<sequence length="233" mass="25807">MSKELDQPAFPVTSCAEHEFVGLTLRDYFAAKTLDGFMHWALDQPHFKDYDTVAKAAAGHAKSAYMIADAMLAERSKWAPIAEERNVERGIPKDSLLQASVIIHNMNVYHDAGSYQRRVFEDLAKQAANTLASSAKVAKTVGDYSAEYRLQVYCISPYELHRMIQEEAMQLGLLRPVQCVPDVNAELLAALEELVELADGAMLEANRDGACYNRKEELASARAAIAKAKQVAQ</sequence>
<organism evidence="1 2">
    <name type="scientific">Pseudomonas phage PPpW-3</name>
    <dbReference type="NCBI Taxonomy" id="1279082"/>
    <lineage>
        <taxon>Viruses</taxon>
        <taxon>Duplodnaviria</taxon>
        <taxon>Heunggongvirae</taxon>
        <taxon>Uroviricota</taxon>
        <taxon>Caudoviricetes</taxon>
        <taxon>Hiroshimavirus</taxon>
        <taxon>Hiroshimavirus PPpW3</taxon>
    </lineage>
</organism>
<keyword evidence="2" id="KW-1185">Reference proteome</keyword>
<evidence type="ECO:0000313" key="2">
    <source>
        <dbReference type="Proteomes" id="UP000201835"/>
    </source>
</evidence>
<evidence type="ECO:0000313" key="1">
    <source>
        <dbReference type="EMBL" id="BAO20657.1"/>
    </source>
</evidence>
<protein>
    <submittedName>
        <fullName evidence="1">Uncharacterized protein</fullName>
    </submittedName>
</protein>
<proteinExistence type="predicted"/>
<accession>V5YTF1</accession>
<dbReference type="GeneID" id="17825100"/>